<dbReference type="Proteomes" id="UP000239181">
    <property type="component" value="Unassembled WGS sequence"/>
</dbReference>
<dbReference type="RefSeq" id="WP_105592729.1">
    <property type="nucleotide sequence ID" value="NZ_PDET01000006.1"/>
</dbReference>
<dbReference type="InterPro" id="IPR027417">
    <property type="entry name" value="P-loop_NTPase"/>
</dbReference>
<dbReference type="GO" id="GO:0005524">
    <property type="term" value="F:ATP binding"/>
    <property type="evidence" value="ECO:0007669"/>
    <property type="project" value="UniProtKB-KW"/>
</dbReference>
<comment type="caution">
    <text evidence="2">The sequence shown here is derived from an EMBL/GenBank/DDBJ whole genome shotgun (WGS) entry which is preliminary data.</text>
</comment>
<evidence type="ECO:0000313" key="2">
    <source>
        <dbReference type="EMBL" id="PRD15473.1"/>
    </source>
</evidence>
<feature type="transmembrane region" description="Helical" evidence="1">
    <location>
        <begin position="79"/>
        <end position="96"/>
    </location>
</feature>
<evidence type="ECO:0000256" key="1">
    <source>
        <dbReference type="SAM" id="Phobius"/>
    </source>
</evidence>
<dbReference type="PROSITE" id="PS51257">
    <property type="entry name" value="PROKAR_LIPOPROTEIN"/>
    <property type="match status" value="1"/>
</dbReference>
<keyword evidence="1" id="KW-1133">Transmembrane helix</keyword>
<gene>
    <name evidence="2" type="ORF">CQW29_10730</name>
</gene>
<name>A0A2S9ICF5_9GAMM</name>
<keyword evidence="3" id="KW-1185">Reference proteome</keyword>
<reference evidence="2 3" key="1">
    <citation type="submission" date="2017-10" db="EMBL/GenBank/DDBJ databases">
        <title>Draft genome of two endophytic bacteria isolated from 'guarana' Paullinia cupana (Mart.) Ducke.</title>
        <authorList>
            <person name="Siqueira K.A."/>
            <person name="Liotti R.G."/>
            <person name="Mendes T.A."/>
            <person name="Soares M.A."/>
        </authorList>
    </citation>
    <scope>NUCLEOTIDE SEQUENCE [LARGE SCALE GENOMIC DNA]</scope>
    <source>
        <strain evidence="2 3">342</strain>
    </source>
</reference>
<accession>A0A2S9ICF5</accession>
<dbReference type="Gene3D" id="3.40.50.300">
    <property type="entry name" value="P-loop containing nucleotide triphosphate hydrolases"/>
    <property type="match status" value="1"/>
</dbReference>
<dbReference type="OrthoDB" id="6494800at2"/>
<proteinExistence type="predicted"/>
<dbReference type="AlphaFoldDB" id="A0A2S9ICF5"/>
<dbReference type="EMBL" id="PDET01000006">
    <property type="protein sequence ID" value="PRD15473.1"/>
    <property type="molecule type" value="Genomic_DNA"/>
</dbReference>
<protein>
    <submittedName>
        <fullName evidence="2">ATP-binding protein</fullName>
    </submittedName>
</protein>
<organism evidence="2 3">
    <name type="scientific">Pantoea coffeiphila</name>
    <dbReference type="NCBI Taxonomy" id="1465635"/>
    <lineage>
        <taxon>Bacteria</taxon>
        <taxon>Pseudomonadati</taxon>
        <taxon>Pseudomonadota</taxon>
        <taxon>Gammaproteobacteria</taxon>
        <taxon>Enterobacterales</taxon>
        <taxon>Erwiniaceae</taxon>
        <taxon>Pantoea</taxon>
    </lineage>
</organism>
<keyword evidence="2" id="KW-0547">Nucleotide-binding</keyword>
<keyword evidence="1" id="KW-0812">Transmembrane</keyword>
<dbReference type="SUPFAM" id="SSF52540">
    <property type="entry name" value="P-loop containing nucleoside triphosphate hydrolases"/>
    <property type="match status" value="1"/>
</dbReference>
<evidence type="ECO:0000313" key="3">
    <source>
        <dbReference type="Proteomes" id="UP000239181"/>
    </source>
</evidence>
<sequence>MNSKNNPPIIAIIGCDGSGKSTISEHLIGFINQYESAAKVHLGKQAGNVERQLVKLPLLGKKLGKTIDRKKVSVAKSKIGVLPALVMMIFVLRRLFRFRRMLRLRKQGLIILADRYPQMQIPGAYDGVLLPEHVPGRPFINWLAGREHQAFRWMTSYKPDLVLKLNVDIDVACARKPDHRRESLEKKVAVTSKLNFPDSETVDIDVNQPLDHVLLLTERVVADFLQSRGYKIGANQQG</sequence>
<keyword evidence="1" id="KW-0472">Membrane</keyword>
<keyword evidence="2" id="KW-0067">ATP-binding</keyword>